<feature type="transmembrane region" description="Helical" evidence="1">
    <location>
        <begin position="246"/>
        <end position="267"/>
    </location>
</feature>
<organism evidence="2 3">
    <name type="scientific">Thalassococcus arenae</name>
    <dbReference type="NCBI Taxonomy" id="2851652"/>
    <lineage>
        <taxon>Bacteria</taxon>
        <taxon>Pseudomonadati</taxon>
        <taxon>Pseudomonadota</taxon>
        <taxon>Alphaproteobacteria</taxon>
        <taxon>Rhodobacterales</taxon>
        <taxon>Roseobacteraceae</taxon>
        <taxon>Thalassococcus</taxon>
    </lineage>
</organism>
<accession>A0ABS6N2Z6</accession>
<dbReference type="EMBL" id="JAHRWL010000001">
    <property type="protein sequence ID" value="MBV2358383.1"/>
    <property type="molecule type" value="Genomic_DNA"/>
</dbReference>
<keyword evidence="1" id="KW-0812">Transmembrane</keyword>
<dbReference type="Proteomes" id="UP001166293">
    <property type="component" value="Unassembled WGS sequence"/>
</dbReference>
<keyword evidence="1" id="KW-1133">Transmembrane helix</keyword>
<name>A0ABS6N2Z6_9RHOB</name>
<dbReference type="PANTHER" id="PTHR30520:SF2">
    <property type="entry name" value="INNER MEMBRANE PROTEIN YFDC"/>
    <property type="match status" value="1"/>
</dbReference>
<sequence length="285" mass="30785">MGQKTSSELVENDQHDETVSDATPMATKLVFEVIRRNGEEELARPIASLWWSGIAAGLLIAFSVWGEALLRAKLPDTDWRYIIENIGYSLGFVLVILGRMQLFTENTITTVVPVVLKPTGASFGRLVRLWTIVLAANVVGAFVIATFMAYAPVLESDVRAAMQTLSEHATGMGAAEGFYRGIPAGVLIAALVWMLPSTQSSQLLLIVLFTWLIALGDFTHIVAGSVEMAFLMVQGQLGLHPALTGFFLPVLAGNIVGGTVVFTLLTWAQIKPEIEENAAEPARTA</sequence>
<evidence type="ECO:0000256" key="1">
    <source>
        <dbReference type="SAM" id="Phobius"/>
    </source>
</evidence>
<dbReference type="Pfam" id="PF01226">
    <property type="entry name" value="Form_Nir_trans"/>
    <property type="match status" value="1"/>
</dbReference>
<feature type="transmembrane region" description="Helical" evidence="1">
    <location>
        <begin position="49"/>
        <end position="70"/>
    </location>
</feature>
<gene>
    <name evidence="2" type="ORF">KUH32_01225</name>
</gene>
<reference evidence="2" key="1">
    <citation type="submission" date="2021-06" db="EMBL/GenBank/DDBJ databases">
        <title>Thalassococcus sp. CAU 1522 isolated from sea sand, Republic of Korea.</title>
        <authorList>
            <person name="Kim W."/>
        </authorList>
    </citation>
    <scope>NUCLEOTIDE SEQUENCE</scope>
    <source>
        <strain evidence="2">CAU 1522</strain>
    </source>
</reference>
<comment type="caution">
    <text evidence="2">The sequence shown here is derived from an EMBL/GenBank/DDBJ whole genome shotgun (WGS) entry which is preliminary data.</text>
</comment>
<dbReference type="RefSeq" id="WP_217776250.1">
    <property type="nucleotide sequence ID" value="NZ_JAHRWL010000001.1"/>
</dbReference>
<proteinExistence type="predicted"/>
<protein>
    <submittedName>
        <fullName evidence="2">Formate/nitrite transporter family protein</fullName>
    </submittedName>
</protein>
<feature type="transmembrane region" description="Helical" evidence="1">
    <location>
        <begin position="203"/>
        <end position="226"/>
    </location>
</feature>
<keyword evidence="3" id="KW-1185">Reference proteome</keyword>
<feature type="transmembrane region" description="Helical" evidence="1">
    <location>
        <begin position="126"/>
        <end position="150"/>
    </location>
</feature>
<dbReference type="InterPro" id="IPR000292">
    <property type="entry name" value="For/NO2_transpt"/>
</dbReference>
<evidence type="ECO:0000313" key="2">
    <source>
        <dbReference type="EMBL" id="MBV2358383.1"/>
    </source>
</evidence>
<keyword evidence="1" id="KW-0472">Membrane</keyword>
<feature type="transmembrane region" description="Helical" evidence="1">
    <location>
        <begin position="177"/>
        <end position="196"/>
    </location>
</feature>
<evidence type="ECO:0000313" key="3">
    <source>
        <dbReference type="Proteomes" id="UP001166293"/>
    </source>
</evidence>
<dbReference type="PANTHER" id="PTHR30520">
    <property type="entry name" value="FORMATE TRANSPORTER-RELATED"/>
    <property type="match status" value="1"/>
</dbReference>